<name>A0A2P2K824_RHIMU</name>
<sequence length="71" mass="8210">MVMCKTDNEIRHRIINSQFSNRFTNSSTVLKIKCAGFHSFNITLFTKSQKHFFIGNNINVFKLTTIGVLQQ</sequence>
<organism evidence="1">
    <name type="scientific">Rhizophora mucronata</name>
    <name type="common">Asiatic mangrove</name>
    <dbReference type="NCBI Taxonomy" id="61149"/>
    <lineage>
        <taxon>Eukaryota</taxon>
        <taxon>Viridiplantae</taxon>
        <taxon>Streptophyta</taxon>
        <taxon>Embryophyta</taxon>
        <taxon>Tracheophyta</taxon>
        <taxon>Spermatophyta</taxon>
        <taxon>Magnoliopsida</taxon>
        <taxon>eudicotyledons</taxon>
        <taxon>Gunneridae</taxon>
        <taxon>Pentapetalae</taxon>
        <taxon>rosids</taxon>
        <taxon>fabids</taxon>
        <taxon>Malpighiales</taxon>
        <taxon>Rhizophoraceae</taxon>
        <taxon>Rhizophora</taxon>
    </lineage>
</organism>
<accession>A0A2P2K824</accession>
<proteinExistence type="predicted"/>
<evidence type="ECO:0000313" key="1">
    <source>
        <dbReference type="EMBL" id="MBX01868.1"/>
    </source>
</evidence>
<protein>
    <submittedName>
        <fullName evidence="1">Uncharacterized protein</fullName>
    </submittedName>
</protein>
<reference evidence="1" key="1">
    <citation type="submission" date="2018-02" db="EMBL/GenBank/DDBJ databases">
        <title>Rhizophora mucronata_Transcriptome.</title>
        <authorList>
            <person name="Meera S.P."/>
            <person name="Sreeshan A."/>
            <person name="Augustine A."/>
        </authorList>
    </citation>
    <scope>NUCLEOTIDE SEQUENCE</scope>
    <source>
        <tissue evidence="1">Leaf</tissue>
    </source>
</reference>
<dbReference type="EMBL" id="GGEC01021384">
    <property type="protein sequence ID" value="MBX01868.1"/>
    <property type="molecule type" value="Transcribed_RNA"/>
</dbReference>
<dbReference type="AlphaFoldDB" id="A0A2P2K824"/>